<dbReference type="Proteomes" id="UP000095003">
    <property type="component" value="Unassembled WGS sequence"/>
</dbReference>
<dbReference type="RefSeq" id="WP_069158491.1">
    <property type="nucleotide sequence ID" value="NZ_DBFYTC010000135.1"/>
</dbReference>
<dbReference type="Pfam" id="PF13439">
    <property type="entry name" value="Glyco_transf_4"/>
    <property type="match status" value="1"/>
</dbReference>
<keyword evidence="3" id="KW-0808">Transferase</keyword>
<dbReference type="SUPFAM" id="SSF53756">
    <property type="entry name" value="UDP-Glycosyltransferase/glycogen phosphorylase"/>
    <property type="match status" value="1"/>
</dbReference>
<dbReference type="InterPro" id="IPR050194">
    <property type="entry name" value="Glycosyltransferase_grp1"/>
</dbReference>
<dbReference type="AlphaFoldDB" id="A0A1E3ANM4"/>
<dbReference type="EC" id="2.4.1.-" evidence="3"/>
<protein>
    <submittedName>
        <fullName evidence="3">Alpha-monoglucosyldiacylglycerol synthase</fullName>
        <ecNumber evidence="3">2.4.1.-</ecNumber>
    </submittedName>
</protein>
<dbReference type="PANTHER" id="PTHR45947">
    <property type="entry name" value="SULFOQUINOVOSYL TRANSFERASE SQD2"/>
    <property type="match status" value="1"/>
</dbReference>
<dbReference type="InterPro" id="IPR028098">
    <property type="entry name" value="Glyco_trans_4-like_N"/>
</dbReference>
<dbReference type="EMBL" id="MCGI01000004">
    <property type="protein sequence ID" value="ODM10299.1"/>
    <property type="molecule type" value="Genomic_DNA"/>
</dbReference>
<dbReference type="GeneID" id="93301708"/>
<accession>A0A1E3ANM4</accession>
<sequence>MKIALFSETYLPQINGVATHIKTLKEGLETLGHRVLVVTADPKAAGHYVEHGILHCPAAELKDLYGYGMAASYSPERMRFIKEFSPDIAHVHTEFGIGSTGLETARELRIPLIYTLHTMWDEYLHYIASPTLFPAVRRLVYAYIRYFAKQADAIIGPSEKVQKFLDTCGAGRKVNMIANAVEFDRFSPEQADRTVTARLRCVYGLSPDNLVICFCGRLAREKSVDVLIDYFAVCQRADERIRLMIIGDGPELAELKSRVRLLGLTDAVIFTGAVPHDSVREVYACCDLYATASRSEVNSISMLEAMAMGLPVLYIKDEANAGQVTDGVNGYIFRNAEELCAAVFHYRDRSEAEKQQLRSSTRLSVCCANQINMAGHVEAVYISQIKRKAAIRKEIGKGGGPDGNA</sequence>
<dbReference type="InterPro" id="IPR001296">
    <property type="entry name" value="Glyco_trans_1"/>
</dbReference>
<gene>
    <name evidence="3" type="primary">mgs_2</name>
    <name evidence="3" type="ORF">BEH84_04671</name>
</gene>
<keyword evidence="3" id="KW-0328">Glycosyltransferase</keyword>
<evidence type="ECO:0000313" key="4">
    <source>
        <dbReference type="Proteomes" id="UP000095003"/>
    </source>
</evidence>
<evidence type="ECO:0000259" key="2">
    <source>
        <dbReference type="Pfam" id="PF13439"/>
    </source>
</evidence>
<dbReference type="Gene3D" id="3.40.50.2000">
    <property type="entry name" value="Glycogen Phosphorylase B"/>
    <property type="match status" value="2"/>
</dbReference>
<organism evidence="3 4">
    <name type="scientific">Eisenbergiella tayi</name>
    <dbReference type="NCBI Taxonomy" id="1432052"/>
    <lineage>
        <taxon>Bacteria</taxon>
        <taxon>Bacillati</taxon>
        <taxon>Bacillota</taxon>
        <taxon>Clostridia</taxon>
        <taxon>Lachnospirales</taxon>
        <taxon>Lachnospiraceae</taxon>
        <taxon>Eisenbergiella</taxon>
    </lineage>
</organism>
<proteinExistence type="predicted"/>
<reference evidence="3 4" key="1">
    <citation type="submission" date="2016-07" db="EMBL/GenBank/DDBJ databases">
        <title>Characterization of isolates of Eisenbergiella tayi derived from blood cultures, using whole genome sequencing.</title>
        <authorList>
            <person name="Burdz T."/>
            <person name="Wiebe D."/>
            <person name="Huynh C."/>
            <person name="Bernard K."/>
        </authorList>
    </citation>
    <scope>NUCLEOTIDE SEQUENCE [LARGE SCALE GENOMIC DNA]</scope>
    <source>
        <strain evidence="3 4">NML 120489</strain>
    </source>
</reference>
<evidence type="ECO:0000313" key="3">
    <source>
        <dbReference type="EMBL" id="ODM10299.1"/>
    </source>
</evidence>
<name>A0A1E3ANM4_9FIRM</name>
<feature type="domain" description="Glycosyl transferase family 1" evidence="1">
    <location>
        <begin position="204"/>
        <end position="336"/>
    </location>
</feature>
<dbReference type="GO" id="GO:0016758">
    <property type="term" value="F:hexosyltransferase activity"/>
    <property type="evidence" value="ECO:0007669"/>
    <property type="project" value="TreeGrafter"/>
</dbReference>
<comment type="caution">
    <text evidence="3">The sequence shown here is derived from an EMBL/GenBank/DDBJ whole genome shotgun (WGS) entry which is preliminary data.</text>
</comment>
<dbReference type="Pfam" id="PF00534">
    <property type="entry name" value="Glycos_transf_1"/>
    <property type="match status" value="1"/>
</dbReference>
<feature type="domain" description="Glycosyltransferase subfamily 4-like N-terminal" evidence="2">
    <location>
        <begin position="14"/>
        <end position="185"/>
    </location>
</feature>
<evidence type="ECO:0000259" key="1">
    <source>
        <dbReference type="Pfam" id="PF00534"/>
    </source>
</evidence>
<dbReference type="PANTHER" id="PTHR45947:SF3">
    <property type="entry name" value="SULFOQUINOVOSYL TRANSFERASE SQD2"/>
    <property type="match status" value="1"/>
</dbReference>